<dbReference type="GO" id="GO:0035097">
    <property type="term" value="C:histone methyltransferase complex"/>
    <property type="evidence" value="ECO:0007669"/>
    <property type="project" value="TreeGrafter"/>
</dbReference>
<dbReference type="InterPro" id="IPR003961">
    <property type="entry name" value="FN3_dom"/>
</dbReference>
<keyword evidence="5" id="KW-0539">Nucleus</keyword>
<feature type="region of interest" description="Disordered" evidence="6">
    <location>
        <begin position="633"/>
        <end position="850"/>
    </location>
</feature>
<dbReference type="Proteomes" id="UP001201812">
    <property type="component" value="Unassembled WGS sequence"/>
</dbReference>
<proteinExistence type="predicted"/>
<evidence type="ECO:0000313" key="8">
    <source>
        <dbReference type="EMBL" id="KAI1715473.1"/>
    </source>
</evidence>
<dbReference type="InterPro" id="IPR036116">
    <property type="entry name" value="FN3_sf"/>
</dbReference>
<dbReference type="GO" id="GO:0003713">
    <property type="term" value="F:transcription coactivator activity"/>
    <property type="evidence" value="ECO:0007669"/>
    <property type="project" value="TreeGrafter"/>
</dbReference>
<feature type="compositionally biased region" description="Polar residues" evidence="6">
    <location>
        <begin position="658"/>
        <end position="671"/>
    </location>
</feature>
<feature type="domain" description="Fibronectin type-III" evidence="7">
    <location>
        <begin position="1023"/>
        <end position="1130"/>
    </location>
</feature>
<evidence type="ECO:0000256" key="3">
    <source>
        <dbReference type="ARBA" id="ARBA00022553"/>
    </source>
</evidence>
<dbReference type="SUPFAM" id="SSF49265">
    <property type="entry name" value="Fibronectin type III"/>
    <property type="match status" value="1"/>
</dbReference>
<dbReference type="FunFam" id="2.120.10.80:FF:000015">
    <property type="entry name" value="host cell factor 1 isoform X1"/>
    <property type="match status" value="1"/>
</dbReference>
<dbReference type="SUPFAM" id="SSF117281">
    <property type="entry name" value="Kelch motif"/>
    <property type="match status" value="1"/>
</dbReference>
<dbReference type="AlphaFoldDB" id="A0AAD4N5A5"/>
<dbReference type="Gene3D" id="2.60.40.10">
    <property type="entry name" value="Immunoglobulins"/>
    <property type="match status" value="2"/>
</dbReference>
<protein>
    <submittedName>
        <fullName evidence="8">Host cell factor 1</fullName>
    </submittedName>
</protein>
<dbReference type="InterPro" id="IPR043536">
    <property type="entry name" value="HCF1/2"/>
</dbReference>
<dbReference type="PANTHER" id="PTHR46003">
    <property type="entry name" value="HOST CELL FACTOR"/>
    <property type="match status" value="1"/>
</dbReference>
<evidence type="ECO:0000256" key="5">
    <source>
        <dbReference type="ARBA" id="ARBA00023242"/>
    </source>
</evidence>
<evidence type="ECO:0000256" key="4">
    <source>
        <dbReference type="ARBA" id="ARBA00022737"/>
    </source>
</evidence>
<evidence type="ECO:0000256" key="1">
    <source>
        <dbReference type="ARBA" id="ARBA00004123"/>
    </source>
</evidence>
<evidence type="ECO:0000313" key="9">
    <source>
        <dbReference type="Proteomes" id="UP001201812"/>
    </source>
</evidence>
<feature type="compositionally biased region" description="Polar residues" evidence="6">
    <location>
        <begin position="797"/>
        <end position="831"/>
    </location>
</feature>
<dbReference type="EMBL" id="JAKKPZ010000011">
    <property type="protein sequence ID" value="KAI1715473.1"/>
    <property type="molecule type" value="Genomic_DNA"/>
</dbReference>
<reference evidence="8" key="1">
    <citation type="submission" date="2022-01" db="EMBL/GenBank/DDBJ databases">
        <title>Genome Sequence Resource for Two Populations of Ditylenchus destructor, the Migratory Endoparasitic Phytonematode.</title>
        <authorList>
            <person name="Zhang H."/>
            <person name="Lin R."/>
            <person name="Xie B."/>
        </authorList>
    </citation>
    <scope>NUCLEOTIDE SEQUENCE</scope>
    <source>
        <strain evidence="8">BazhouSP</strain>
    </source>
</reference>
<keyword evidence="3" id="KW-0597">Phosphoprotein</keyword>
<feature type="compositionally biased region" description="Polar residues" evidence="6">
    <location>
        <begin position="699"/>
        <end position="710"/>
    </location>
</feature>
<dbReference type="Gene3D" id="2.120.10.80">
    <property type="entry name" value="Kelch-type beta propeller"/>
    <property type="match status" value="2"/>
</dbReference>
<evidence type="ECO:0000256" key="6">
    <source>
        <dbReference type="SAM" id="MobiDB-lite"/>
    </source>
</evidence>
<keyword evidence="9" id="KW-1185">Reference proteome</keyword>
<dbReference type="Gene3D" id="6.10.250.2590">
    <property type="match status" value="1"/>
</dbReference>
<evidence type="ECO:0000259" key="7">
    <source>
        <dbReference type="PROSITE" id="PS50853"/>
    </source>
</evidence>
<sequence length="1182" mass="128627">MSSPLIEPVPDTSNLNLAPVGAGDTPAYHMTTGSPSAVQWKRVVLNESGPIPKPRHGHRSVAIKELMIVFGGGNEGIVDELFVYSTINNQWYVPTVRGEVPKGAAAYGIVCESSRIFIFGGMIEHGHFSNDLYELETKRWEWRHLRSRPPSSGHPSPCPRLGHSFTLGADQICYLFGGLVNESPDPKTTIPKYLNDLYIIDLKKSPNALQWELPETNGMPPPPRESHSAVYYEGDSRKQLIIFGGFSGVRLGDLWILDLVTMSWSNPIPAGVPPRPRSLHTSNVINNRMFVFGGWVPIMTGDKVDEEDRIAEWRCSNSLAILNLDTLVWEETYEDVPVNDNGPIPRARAGHSSAVINKRIYIWSGRDGYRKARKNNQICCKDLWFLETEPPSAPNQVQLVKASVNSLEVSWTPVPIAESYLLQVQKYAPLSTAEPIPGRTYARASPVKMIQVQRNGAPQMMKVIRVPPGSAPGGRQQVLRVLPSSRVGGGQTVRPGAPMQKTIVVSKAPTSQTGGPVLDTHGVQSGPIATSTGTKYVFVQPNDVQGVQVTPQGQTTTYSQQHELPQSYHVDPSQANLEHQLPPPEQFPIQQPSYSGQRTTYTAPVVSSIDQSMPHNILDEALDSALNDSDEAYDVPAQSQSPNVDDNVAALNPPSDLNAPTTSIASEQPNSIVFPADGAVPTFSGDTSSKEATEVKEVNPSQIEASSSGGKPTAVVQPIESSDNGKKEEPFDITEGGSEDIKQEDQPNESEEREIKNESDNLEPMATNVTDNAEPNPADPSVQSDNDSHSAPVEPPASSTDNLNMDHSGTMQPDFANQPTPYIQDPVTSSDPKPGEEFTQPEADSSDQPEYFNLTPMRPTGYQPNEVHQPAMVTPNIESSHYLQPPEPTPVVTELSSNVDMLPAPQYPPSTSAMTTGVPRVLHQQAAGNGVEFAAPVSTQRVLKSPPVWHDVGVITDTKCLVSHYMAQPSDDSGMTYHTERQGEQKIELEPGTIYKFRVAGINACGRGQWSPVIGFKTCLPGFPGAPSSIKISKGPQGAQLQWEPPQNPNGRITEYSVYLAVRNNHDSQLPFVRVYVGSEPRCCVSHASLQAAHVDSSPKPAIIFRIAARNEKGSGPATQVRWLQESRPSPAGAARPVSRLISPLATGPVHVQYGPQTSGTPQLHPTKNAPSHYVTKRLRLE</sequence>
<keyword evidence="4" id="KW-0677">Repeat</keyword>
<comment type="subcellular location">
    <subcellularLocation>
        <location evidence="1">Nucleus</location>
    </subcellularLocation>
</comment>
<organism evidence="8 9">
    <name type="scientific">Ditylenchus destructor</name>
    <dbReference type="NCBI Taxonomy" id="166010"/>
    <lineage>
        <taxon>Eukaryota</taxon>
        <taxon>Metazoa</taxon>
        <taxon>Ecdysozoa</taxon>
        <taxon>Nematoda</taxon>
        <taxon>Chromadorea</taxon>
        <taxon>Rhabditida</taxon>
        <taxon>Tylenchina</taxon>
        <taxon>Tylenchomorpha</taxon>
        <taxon>Sphaerularioidea</taxon>
        <taxon>Anguinidae</taxon>
        <taxon>Anguininae</taxon>
        <taxon>Ditylenchus</taxon>
    </lineage>
</organism>
<dbReference type="Pfam" id="PF13854">
    <property type="entry name" value="Kelch_HCF"/>
    <property type="match status" value="1"/>
</dbReference>
<gene>
    <name evidence="8" type="ORF">DdX_07790</name>
</gene>
<dbReference type="GO" id="GO:0006338">
    <property type="term" value="P:chromatin remodeling"/>
    <property type="evidence" value="ECO:0007669"/>
    <property type="project" value="TreeGrafter"/>
</dbReference>
<feature type="compositionally biased region" description="Basic and acidic residues" evidence="6">
    <location>
        <begin position="688"/>
        <end position="697"/>
    </location>
</feature>
<accession>A0AAD4N5A5</accession>
<keyword evidence="2" id="KW-0880">Kelch repeat</keyword>
<dbReference type="PANTHER" id="PTHR46003:SF1">
    <property type="entry name" value="HOST CELL FACTOR"/>
    <property type="match status" value="1"/>
</dbReference>
<dbReference type="PROSITE" id="PS50853">
    <property type="entry name" value="FN3"/>
    <property type="match status" value="1"/>
</dbReference>
<comment type="caution">
    <text evidence="8">The sequence shown here is derived from an EMBL/GenBank/DDBJ whole genome shotgun (WGS) entry which is preliminary data.</text>
</comment>
<dbReference type="InterPro" id="IPR015915">
    <property type="entry name" value="Kelch-typ_b-propeller"/>
</dbReference>
<dbReference type="InterPro" id="IPR059124">
    <property type="entry name" value="Kelch_HCF"/>
</dbReference>
<dbReference type="SMART" id="SM00060">
    <property type="entry name" value="FN3"/>
    <property type="match status" value="2"/>
</dbReference>
<name>A0AAD4N5A5_9BILA</name>
<dbReference type="InterPro" id="IPR013783">
    <property type="entry name" value="Ig-like_fold"/>
</dbReference>
<feature type="region of interest" description="Disordered" evidence="6">
    <location>
        <begin position="574"/>
        <end position="600"/>
    </location>
</feature>
<dbReference type="CDD" id="cd00063">
    <property type="entry name" value="FN3"/>
    <property type="match status" value="2"/>
</dbReference>
<evidence type="ECO:0000256" key="2">
    <source>
        <dbReference type="ARBA" id="ARBA00022441"/>
    </source>
</evidence>
<feature type="compositionally biased region" description="Polar residues" evidence="6">
    <location>
        <begin position="588"/>
        <end position="600"/>
    </location>
</feature>